<evidence type="ECO:0000256" key="2">
    <source>
        <dbReference type="ARBA" id="ARBA00022679"/>
    </source>
</evidence>
<evidence type="ECO:0000313" key="7">
    <source>
        <dbReference type="Proteomes" id="UP000738325"/>
    </source>
</evidence>
<dbReference type="GO" id="GO:0003841">
    <property type="term" value="F:1-acylglycerol-3-phosphate O-acyltransferase activity"/>
    <property type="evidence" value="ECO:0007669"/>
    <property type="project" value="TreeGrafter"/>
</dbReference>
<reference evidence="6" key="1">
    <citation type="journal article" date="2020" name="Fungal Divers.">
        <title>Resolving the Mortierellaceae phylogeny through synthesis of multi-gene phylogenetics and phylogenomics.</title>
        <authorList>
            <person name="Vandepol N."/>
            <person name="Liber J."/>
            <person name="Desiro A."/>
            <person name="Na H."/>
            <person name="Kennedy M."/>
            <person name="Barry K."/>
            <person name="Grigoriev I.V."/>
            <person name="Miller A.N."/>
            <person name="O'Donnell K."/>
            <person name="Stajich J.E."/>
            <person name="Bonito G."/>
        </authorList>
    </citation>
    <scope>NUCLEOTIDE SEQUENCE</scope>
    <source>
        <strain evidence="6">REB-010B</strain>
    </source>
</reference>
<comment type="similarity">
    <text evidence="1">Belongs to the 1-acyl-sn-glycerol-3-phosphate acyltransferase family.</text>
</comment>
<dbReference type="Pfam" id="PF01553">
    <property type="entry name" value="Acyltransferase"/>
    <property type="match status" value="1"/>
</dbReference>
<dbReference type="AlphaFoldDB" id="A0A9P6R8X4"/>
<keyword evidence="7" id="KW-1185">Reference proteome</keyword>
<evidence type="ECO:0000256" key="4">
    <source>
        <dbReference type="SAM" id="Phobius"/>
    </source>
</evidence>
<comment type="caution">
    <text evidence="6">The sequence shown here is derived from an EMBL/GenBank/DDBJ whole genome shotgun (WGS) entry which is preliminary data.</text>
</comment>
<name>A0A9P6R8X4_9FUNG</name>
<dbReference type="PANTHER" id="PTHR10983:SF24">
    <property type="entry name" value="1-ACYLGLYCEROL-3-PHOSPHATE O-ACYLTRANSFERASE 3, ISOFORM E-RELATED"/>
    <property type="match status" value="1"/>
</dbReference>
<dbReference type="PANTHER" id="PTHR10983">
    <property type="entry name" value="1-ACYLGLYCEROL-3-PHOSPHATE ACYLTRANSFERASE-RELATED"/>
    <property type="match status" value="1"/>
</dbReference>
<dbReference type="InterPro" id="IPR002123">
    <property type="entry name" value="Plipid/glycerol_acylTrfase"/>
</dbReference>
<keyword evidence="2" id="KW-0808">Transferase</keyword>
<dbReference type="EMBL" id="JAAAIP010000777">
    <property type="protein sequence ID" value="KAG0312767.1"/>
    <property type="molecule type" value="Genomic_DNA"/>
</dbReference>
<dbReference type="Pfam" id="PF16076">
    <property type="entry name" value="Acyltransf_C"/>
    <property type="match status" value="1"/>
</dbReference>
<evidence type="ECO:0000256" key="1">
    <source>
        <dbReference type="ARBA" id="ARBA00008655"/>
    </source>
</evidence>
<keyword evidence="4" id="KW-0472">Membrane</keyword>
<dbReference type="SMART" id="SM00563">
    <property type="entry name" value="PlsC"/>
    <property type="match status" value="1"/>
</dbReference>
<dbReference type="InterPro" id="IPR032098">
    <property type="entry name" value="Acyltransf_C"/>
</dbReference>
<proteinExistence type="inferred from homology"/>
<keyword evidence="3" id="KW-0012">Acyltransferase</keyword>
<evidence type="ECO:0000256" key="3">
    <source>
        <dbReference type="ARBA" id="ARBA00023315"/>
    </source>
</evidence>
<accession>A0A9P6R8X4</accession>
<sequence>MLESVTRPVKALAYGTALFSFCSLLNVVQVFSLLIRPFSKRLFFELNARVAGSMWKVMQMIMEKKHKAVITFSGDKIPHRESAIVFGNHRSFVDFYMFHSVAARRGMVNYMKYFAKDSLKYIPFYGWGMWIMGMLFINRNWQQDQIKINKMFSRILDIQAPVWVASFLEGSRLTPSKLAASQKFMMGRGLPLLSNVMMPRTKGFITCVNKFRGTHVKCVYDFTFAYYHKTKGFGVPPDLVRVHTGDLSPEYKFHVHVRRYQIDDLPKDEEKLSEWVVEKYTEKDAFLEKMKDNWTDDIEGGVWSEKWDDWYKL</sequence>
<evidence type="ECO:0000259" key="5">
    <source>
        <dbReference type="SMART" id="SM00563"/>
    </source>
</evidence>
<gene>
    <name evidence="6" type="ORF">BGZ99_009279</name>
</gene>
<keyword evidence="4" id="KW-0812">Transmembrane</keyword>
<organism evidence="6 7">
    <name type="scientific">Dissophora globulifera</name>
    <dbReference type="NCBI Taxonomy" id="979702"/>
    <lineage>
        <taxon>Eukaryota</taxon>
        <taxon>Fungi</taxon>
        <taxon>Fungi incertae sedis</taxon>
        <taxon>Mucoromycota</taxon>
        <taxon>Mortierellomycotina</taxon>
        <taxon>Mortierellomycetes</taxon>
        <taxon>Mortierellales</taxon>
        <taxon>Mortierellaceae</taxon>
        <taxon>Dissophora</taxon>
    </lineage>
</organism>
<evidence type="ECO:0000313" key="6">
    <source>
        <dbReference type="EMBL" id="KAG0312767.1"/>
    </source>
</evidence>
<dbReference type="CDD" id="cd07990">
    <property type="entry name" value="LPLAT_LCLAT1-like"/>
    <property type="match status" value="1"/>
</dbReference>
<protein>
    <recommendedName>
        <fullName evidence="5">Phospholipid/glycerol acyltransferase domain-containing protein</fullName>
    </recommendedName>
</protein>
<dbReference type="SUPFAM" id="SSF69593">
    <property type="entry name" value="Glycerol-3-phosphate (1)-acyltransferase"/>
    <property type="match status" value="1"/>
</dbReference>
<keyword evidence="4" id="KW-1133">Transmembrane helix</keyword>
<feature type="transmembrane region" description="Helical" evidence="4">
    <location>
        <begin position="12"/>
        <end position="35"/>
    </location>
</feature>
<dbReference type="GO" id="GO:0012505">
    <property type="term" value="C:endomembrane system"/>
    <property type="evidence" value="ECO:0007669"/>
    <property type="project" value="TreeGrafter"/>
</dbReference>
<dbReference type="Proteomes" id="UP000738325">
    <property type="component" value="Unassembled WGS sequence"/>
</dbReference>
<dbReference type="OrthoDB" id="189226at2759"/>
<feature type="domain" description="Phospholipid/glycerol acyltransferase" evidence="5">
    <location>
        <begin position="83"/>
        <end position="197"/>
    </location>
</feature>